<name>U4UFY8_DENPD</name>
<keyword evidence="3 15" id="KW-0808">Transferase</keyword>
<dbReference type="GO" id="GO:0005794">
    <property type="term" value="C:Golgi apparatus"/>
    <property type="evidence" value="ECO:0007669"/>
    <property type="project" value="TreeGrafter"/>
</dbReference>
<reference evidence="18 19" key="1">
    <citation type="journal article" date="2013" name="Genome Biol.">
        <title>Draft genome of the mountain pine beetle, Dendroctonus ponderosae Hopkins, a major forest pest.</title>
        <authorList>
            <person name="Keeling C.I."/>
            <person name="Yuen M.M."/>
            <person name="Liao N.Y."/>
            <person name="Docking T.R."/>
            <person name="Chan S.K."/>
            <person name="Taylor G.A."/>
            <person name="Palmquist D.L."/>
            <person name="Jackman S.D."/>
            <person name="Nguyen A."/>
            <person name="Li M."/>
            <person name="Henderson H."/>
            <person name="Janes J.K."/>
            <person name="Zhao Y."/>
            <person name="Pandoh P."/>
            <person name="Moore R."/>
            <person name="Sperling F.A."/>
            <person name="Huber D.P."/>
            <person name="Birol I."/>
            <person name="Jones S.J."/>
            <person name="Bohlmann J."/>
        </authorList>
    </citation>
    <scope>NUCLEOTIDE SEQUENCE</scope>
</reference>
<feature type="compositionally biased region" description="Basic residues" evidence="16">
    <location>
        <begin position="495"/>
        <end position="505"/>
    </location>
</feature>
<feature type="transmembrane region" description="Helical" evidence="17">
    <location>
        <begin position="185"/>
        <end position="203"/>
    </location>
</feature>
<evidence type="ECO:0000256" key="16">
    <source>
        <dbReference type="SAM" id="MobiDB-lite"/>
    </source>
</evidence>
<dbReference type="Gene3D" id="1.20.120.1760">
    <property type="match status" value="1"/>
</dbReference>
<feature type="transmembrane region" description="Helical" evidence="17">
    <location>
        <begin position="386"/>
        <end position="405"/>
    </location>
</feature>
<keyword evidence="8" id="KW-1208">Phospholipid metabolism</keyword>
<evidence type="ECO:0000256" key="11">
    <source>
        <dbReference type="ARBA" id="ARBA00036890"/>
    </source>
</evidence>
<dbReference type="EC" id="2.7.8.2" evidence="13"/>
<evidence type="ECO:0000256" key="2">
    <source>
        <dbReference type="ARBA" id="ARBA00010441"/>
    </source>
</evidence>
<dbReference type="GO" id="GO:0004142">
    <property type="term" value="F:diacylglycerol cholinephosphotransferase activity"/>
    <property type="evidence" value="ECO:0007669"/>
    <property type="project" value="UniProtKB-EC"/>
</dbReference>
<keyword evidence="7" id="KW-0443">Lipid metabolism</keyword>
<feature type="transmembrane region" description="Helical" evidence="17">
    <location>
        <begin position="210"/>
        <end position="229"/>
    </location>
</feature>
<accession>U4UFY8</accession>
<dbReference type="InterPro" id="IPR043130">
    <property type="entry name" value="CDP-OH_PTrfase_TM_dom"/>
</dbReference>
<dbReference type="InterPro" id="IPR014472">
    <property type="entry name" value="CHOPT"/>
</dbReference>
<dbReference type="AlphaFoldDB" id="U4UFY8"/>
<comment type="catalytic activity">
    <reaction evidence="11">
        <text>1-hexadecanoyl-2-(9Z-octadecenoyl)-sn-glycerol + CDP-choline = 1-hexadecanoyl-2-(9Z-octadecenoyl)-sn-glycero-3-phosphocholine + CMP + H(+)</text>
        <dbReference type="Rhea" id="RHEA:54244"/>
        <dbReference type="ChEBI" id="CHEBI:15378"/>
        <dbReference type="ChEBI" id="CHEBI:58779"/>
        <dbReference type="ChEBI" id="CHEBI:60377"/>
        <dbReference type="ChEBI" id="CHEBI:73001"/>
        <dbReference type="ChEBI" id="CHEBI:75466"/>
    </reaction>
    <physiologicalReaction direction="left-to-right" evidence="11">
        <dbReference type="Rhea" id="RHEA:54245"/>
    </physiologicalReaction>
</comment>
<evidence type="ECO:0000313" key="18">
    <source>
        <dbReference type="EMBL" id="ERL91932.1"/>
    </source>
</evidence>
<comment type="subcellular location">
    <subcellularLocation>
        <location evidence="1">Membrane</location>
        <topology evidence="1">Multi-pass membrane protein</topology>
    </subcellularLocation>
</comment>
<feature type="transmembrane region" description="Helical" evidence="17">
    <location>
        <begin position="82"/>
        <end position="98"/>
    </location>
</feature>
<evidence type="ECO:0000256" key="17">
    <source>
        <dbReference type="SAM" id="Phobius"/>
    </source>
</evidence>
<feature type="transmembrane region" description="Helical" evidence="17">
    <location>
        <begin position="146"/>
        <end position="165"/>
    </location>
</feature>
<evidence type="ECO:0000256" key="3">
    <source>
        <dbReference type="ARBA" id="ARBA00022679"/>
    </source>
</evidence>
<dbReference type="FunFam" id="1.20.120.1760:FF:000002">
    <property type="entry name" value="Choline/ethanolamine phosphotransferase 1"/>
    <property type="match status" value="1"/>
</dbReference>
<feature type="transmembrane region" description="Helical" evidence="17">
    <location>
        <begin position="440"/>
        <end position="459"/>
    </location>
</feature>
<feature type="region of interest" description="Disordered" evidence="16">
    <location>
        <begin position="487"/>
        <end position="513"/>
    </location>
</feature>
<evidence type="ECO:0000256" key="5">
    <source>
        <dbReference type="ARBA" id="ARBA00022989"/>
    </source>
</evidence>
<comment type="catalytic activity">
    <reaction evidence="14">
        <text>CDP-choline + a 1,2-diacyl-sn-glycerol = a 1,2-diacyl-sn-glycero-3-phosphocholine + CMP + H(+)</text>
        <dbReference type="Rhea" id="RHEA:32939"/>
        <dbReference type="ChEBI" id="CHEBI:15378"/>
        <dbReference type="ChEBI" id="CHEBI:17815"/>
        <dbReference type="ChEBI" id="CHEBI:57643"/>
        <dbReference type="ChEBI" id="CHEBI:58779"/>
        <dbReference type="ChEBI" id="CHEBI:60377"/>
        <dbReference type="EC" id="2.7.8.2"/>
    </reaction>
    <physiologicalReaction direction="left-to-right" evidence="14">
        <dbReference type="Rhea" id="RHEA:32940"/>
    </physiologicalReaction>
</comment>
<dbReference type="InterPro" id="IPR000462">
    <property type="entry name" value="CDP-OH_P_trans"/>
</dbReference>
<dbReference type="InterPro" id="IPR048254">
    <property type="entry name" value="CDP_ALCOHOL_P_TRANSF_CS"/>
</dbReference>
<evidence type="ECO:0000256" key="10">
    <source>
        <dbReference type="ARBA" id="ARBA00036651"/>
    </source>
</evidence>
<comment type="catalytic activity">
    <reaction evidence="10">
        <text>1,2-dioctanoyl-sn-glycerol + CDP-choline = 1,2-dioctanoyl-sn-glycero-3-phosphocholine + CMP + H(+)</text>
        <dbReference type="Rhea" id="RHEA:54232"/>
        <dbReference type="ChEBI" id="CHEBI:15378"/>
        <dbReference type="ChEBI" id="CHEBI:58779"/>
        <dbReference type="ChEBI" id="CHEBI:60377"/>
        <dbReference type="ChEBI" id="CHEBI:76979"/>
        <dbReference type="ChEBI" id="CHEBI:78228"/>
    </reaction>
    <physiologicalReaction direction="left-to-right" evidence="10">
        <dbReference type="Rhea" id="RHEA:54233"/>
    </physiologicalReaction>
</comment>
<dbReference type="PROSITE" id="PS00379">
    <property type="entry name" value="CDP_ALCOHOL_P_TRANSF"/>
    <property type="match status" value="1"/>
</dbReference>
<evidence type="ECO:0000256" key="7">
    <source>
        <dbReference type="ARBA" id="ARBA00023209"/>
    </source>
</evidence>
<evidence type="ECO:0000256" key="13">
    <source>
        <dbReference type="ARBA" id="ARBA00038987"/>
    </source>
</evidence>
<sequence length="513" mass="56890">MRVFKDRILSDSQLRRLGEHQYSCQSVSICDKMLQPYWNWLVQKVPVWFAPNLLTIMGLVVNIFTALVLVGFSPDAKQEPPRWSCALCAIGLFVYQSLDAIDGKQARRTGSANPLGELFDHGCDSLSTVFVAVSACTAVQLGNYPAWMFFQCFCAMSLFYCAHWQTYVSGTLRFGKVDVTEAQITIMSILLISAIFGPSIWSIKFFRDSISLWFSIALSTLVCGLWSFYRCFDVIFTGGVGKNGSTVAVFGYTALEYVCVLFPIAFTFVFSAFASRLKKGGKRQNGSTVALPTLDVEVKLIPIAIACAVALILAQANLTVILAGGVGKNGSTVASNRKMHVKLCLALICGVPGTSVLSPVIPILLVVLPAFIIYQKSEQALYQTHPVLYIFTFGLVAAKVTNRLVVAHMTKSDMQMWDYSIVGPAMLFFNQYFNTFINEYIVLWMALIWVTMDLLIYCYRVCHEICAFLRVELFRIPYPGGPVGPYDAASEKNGTKSHNKTKPRSSAKALRPQ</sequence>
<feature type="transmembrane region" description="Helical" evidence="17">
    <location>
        <begin position="249"/>
        <end position="274"/>
    </location>
</feature>
<dbReference type="GO" id="GO:0004307">
    <property type="term" value="F:ethanolaminephosphotransferase activity"/>
    <property type="evidence" value="ECO:0007669"/>
    <property type="project" value="TreeGrafter"/>
</dbReference>
<protein>
    <recommendedName>
        <fullName evidence="13">diacylglycerol cholinephosphotransferase</fullName>
        <ecNumber evidence="13">2.7.8.2</ecNumber>
    </recommendedName>
</protein>
<dbReference type="Pfam" id="PF01066">
    <property type="entry name" value="CDP-OH_P_transf"/>
    <property type="match status" value="1"/>
</dbReference>
<dbReference type="OrthoDB" id="196717at2759"/>
<dbReference type="EMBL" id="KB632308">
    <property type="protein sequence ID" value="ERL91932.1"/>
    <property type="molecule type" value="Genomic_DNA"/>
</dbReference>
<dbReference type="PANTHER" id="PTHR10414:SF37">
    <property type="entry name" value="BB IN A BOXCAR, ISOFORM C"/>
    <property type="match status" value="1"/>
</dbReference>
<dbReference type="Proteomes" id="UP000030742">
    <property type="component" value="Unassembled WGS sequence"/>
</dbReference>
<dbReference type="GO" id="GO:0005789">
    <property type="term" value="C:endoplasmic reticulum membrane"/>
    <property type="evidence" value="ECO:0007669"/>
    <property type="project" value="TreeGrafter"/>
</dbReference>
<organism evidence="18 19">
    <name type="scientific">Dendroctonus ponderosae</name>
    <name type="common">Mountain pine beetle</name>
    <dbReference type="NCBI Taxonomy" id="77166"/>
    <lineage>
        <taxon>Eukaryota</taxon>
        <taxon>Metazoa</taxon>
        <taxon>Ecdysozoa</taxon>
        <taxon>Arthropoda</taxon>
        <taxon>Hexapoda</taxon>
        <taxon>Insecta</taxon>
        <taxon>Pterygota</taxon>
        <taxon>Neoptera</taxon>
        <taxon>Endopterygota</taxon>
        <taxon>Coleoptera</taxon>
        <taxon>Polyphaga</taxon>
        <taxon>Cucujiformia</taxon>
        <taxon>Curculionidae</taxon>
        <taxon>Scolytinae</taxon>
        <taxon>Dendroctonus</taxon>
    </lineage>
</organism>
<keyword evidence="4 17" id="KW-0812">Transmembrane</keyword>
<dbReference type="PANTHER" id="PTHR10414">
    <property type="entry name" value="ETHANOLAMINEPHOSPHOTRANSFERASE"/>
    <property type="match status" value="1"/>
</dbReference>
<feature type="transmembrane region" description="Helical" evidence="17">
    <location>
        <begin position="345"/>
        <end position="374"/>
    </location>
</feature>
<keyword evidence="7" id="KW-0444">Lipid biosynthesis</keyword>
<comment type="similarity">
    <text evidence="2 15">Belongs to the CDP-alcohol phosphatidyltransferase class-I family.</text>
</comment>
<evidence type="ECO:0000256" key="1">
    <source>
        <dbReference type="ARBA" id="ARBA00004141"/>
    </source>
</evidence>
<gene>
    <name evidence="18" type="ORF">D910_09255</name>
</gene>
<keyword evidence="6 17" id="KW-0472">Membrane</keyword>
<comment type="pathway">
    <text evidence="12">Phospholipid metabolism; phosphatidylcholine biosynthesis; phosphatidylcholine from phosphocholine: step 2/2.</text>
</comment>
<evidence type="ECO:0000256" key="4">
    <source>
        <dbReference type="ARBA" id="ARBA00022692"/>
    </source>
</evidence>
<evidence type="ECO:0000256" key="14">
    <source>
        <dbReference type="ARBA" id="ARBA00048570"/>
    </source>
</evidence>
<dbReference type="GO" id="GO:0006646">
    <property type="term" value="P:phosphatidylethanolamine biosynthetic process"/>
    <property type="evidence" value="ECO:0007669"/>
    <property type="project" value="TreeGrafter"/>
</dbReference>
<evidence type="ECO:0000256" key="6">
    <source>
        <dbReference type="ARBA" id="ARBA00023136"/>
    </source>
</evidence>
<evidence type="ECO:0000256" key="15">
    <source>
        <dbReference type="RuleBase" id="RU003750"/>
    </source>
</evidence>
<evidence type="ECO:0000313" key="19">
    <source>
        <dbReference type="Proteomes" id="UP000030742"/>
    </source>
</evidence>
<proteinExistence type="inferred from homology"/>
<evidence type="ECO:0000256" key="9">
    <source>
        <dbReference type="ARBA" id="ARBA00036100"/>
    </source>
</evidence>
<keyword evidence="7" id="KW-0594">Phospholipid biosynthesis</keyword>
<comment type="catalytic activity">
    <reaction evidence="9">
        <text>1-hexadecanoyl-2-(4Z,7Z,10Z,13Z,16Z,19Z-docosahexaenoyl)-sn-glycerol + CDP-choline = 1-hexadecanoyl-2-(4Z,7Z,10Z,13Z,16Z,19Z-docosahexaenoyl)-sn-glycero-3-phosphocholine + CMP + H(+)</text>
        <dbReference type="Rhea" id="RHEA:54332"/>
        <dbReference type="ChEBI" id="CHEBI:15378"/>
        <dbReference type="ChEBI" id="CHEBI:58779"/>
        <dbReference type="ChEBI" id="CHEBI:60377"/>
        <dbReference type="ChEBI" id="CHEBI:74963"/>
        <dbReference type="ChEBI" id="CHEBI:82949"/>
    </reaction>
    <physiologicalReaction direction="left-to-right" evidence="9">
        <dbReference type="Rhea" id="RHEA:54333"/>
    </physiologicalReaction>
</comment>
<dbReference type="STRING" id="77166.U4UFY8"/>
<evidence type="ECO:0000256" key="12">
    <source>
        <dbReference type="ARBA" id="ARBA00037890"/>
    </source>
</evidence>
<keyword evidence="5 17" id="KW-1133">Transmembrane helix</keyword>
<feature type="transmembrane region" description="Helical" evidence="17">
    <location>
        <begin position="48"/>
        <end position="70"/>
    </location>
</feature>
<evidence type="ECO:0000256" key="8">
    <source>
        <dbReference type="ARBA" id="ARBA00023264"/>
    </source>
</evidence>